<dbReference type="InterPro" id="IPR031000">
    <property type="entry name" value="D_pro_red_PrdD"/>
</dbReference>
<sequence>MEIIKKSEKISSLIINSFHIKDVVLADKFKIDRNILSISTKNISNLIAEEKLVSNIDLKIIKPNNHNLQINTIMDIIPISTKVLGEIGEGITYTLTGVYFMLTGIDKSGRQISDFGSSAGLLKDKIYFGRAGTPSQKDFIISFNVTLASGSAINRSGPIAIHRVCDQYIQLIRNVLKNLSANKSDEKHIFHDKRTPSKKRVAIIKQVAGQGTMYDNLLFPDEPSGFKGGKSIIDLGNMPVILTPNEYRDGALHAMT</sequence>
<evidence type="ECO:0000313" key="1">
    <source>
        <dbReference type="EMBL" id="SFL19339.1"/>
    </source>
</evidence>
<dbReference type="InterPro" id="IPR015417">
    <property type="entry name" value="Gly_reductase_pB_sua/b"/>
</dbReference>
<dbReference type="EMBL" id="FOTI01000003">
    <property type="protein sequence ID" value="SFL19339.1"/>
    <property type="molecule type" value="Genomic_DNA"/>
</dbReference>
<keyword evidence="2" id="KW-1185">Reference proteome</keyword>
<organism evidence="1 2">
    <name type="scientific">Halanaerobium salsuginis</name>
    <dbReference type="NCBI Taxonomy" id="29563"/>
    <lineage>
        <taxon>Bacteria</taxon>
        <taxon>Bacillati</taxon>
        <taxon>Bacillota</taxon>
        <taxon>Clostridia</taxon>
        <taxon>Halanaerobiales</taxon>
        <taxon>Halanaerobiaceae</taxon>
        <taxon>Halanaerobium</taxon>
    </lineage>
</organism>
<evidence type="ECO:0000313" key="2">
    <source>
        <dbReference type="Proteomes" id="UP000199006"/>
    </source>
</evidence>
<dbReference type="Pfam" id="PF09338">
    <property type="entry name" value="Gly_reductase"/>
    <property type="match status" value="1"/>
</dbReference>
<gene>
    <name evidence="1" type="ORF">SAMN02983006_00452</name>
</gene>
<dbReference type="GO" id="GO:0050485">
    <property type="term" value="F:oxidoreductase activity, acting on X-H and Y-H to form an X-Y bond, with a disulfide as acceptor"/>
    <property type="evidence" value="ECO:0007669"/>
    <property type="project" value="InterPro"/>
</dbReference>
<dbReference type="AlphaFoldDB" id="A0A1I4FPG3"/>
<reference evidence="1 2" key="1">
    <citation type="submission" date="2016-10" db="EMBL/GenBank/DDBJ databases">
        <authorList>
            <person name="de Groot N.N."/>
        </authorList>
    </citation>
    <scope>NUCLEOTIDE SEQUENCE [LARGE SCALE GENOMIC DNA]</scope>
    <source>
        <strain evidence="1 2">ATCC 51327</strain>
    </source>
</reference>
<proteinExistence type="predicted"/>
<dbReference type="STRING" id="29563.SAMN02983006_00452"/>
<dbReference type="NCBIfam" id="TIGR04482">
    <property type="entry name" value="D_pro_red_PrdD"/>
    <property type="match status" value="1"/>
</dbReference>
<dbReference type="Proteomes" id="UP000199006">
    <property type="component" value="Unassembled WGS sequence"/>
</dbReference>
<protein>
    <submittedName>
        <fullName evidence="1">D-proline reductase (Dithiol) PrdD</fullName>
    </submittedName>
</protein>
<name>A0A1I4FPG3_9FIRM</name>
<accession>A0A1I4FPG3</accession>